<evidence type="ECO:0000256" key="1">
    <source>
        <dbReference type="SAM" id="MobiDB-lite"/>
    </source>
</evidence>
<dbReference type="Proteomes" id="UP001174908">
    <property type="component" value="Unassembled WGS sequence"/>
</dbReference>
<comment type="caution">
    <text evidence="2">The sequence shown here is derived from an EMBL/GenBank/DDBJ whole genome shotgun (WGS) entry which is preliminary data.</text>
</comment>
<feature type="region of interest" description="Disordered" evidence="1">
    <location>
        <begin position="298"/>
        <end position="319"/>
    </location>
</feature>
<protein>
    <submittedName>
        <fullName evidence="2">UPF0280 family protein</fullName>
    </submittedName>
</protein>
<evidence type="ECO:0000313" key="2">
    <source>
        <dbReference type="EMBL" id="MDM0046644.1"/>
    </source>
</evidence>
<organism evidence="2 3">
    <name type="scientific">Variovorax dokdonensis</name>
    <dbReference type="NCBI Taxonomy" id="344883"/>
    <lineage>
        <taxon>Bacteria</taxon>
        <taxon>Pseudomonadati</taxon>
        <taxon>Pseudomonadota</taxon>
        <taxon>Betaproteobacteria</taxon>
        <taxon>Burkholderiales</taxon>
        <taxon>Comamonadaceae</taxon>
        <taxon>Variovorax</taxon>
    </lineage>
</organism>
<gene>
    <name evidence="2" type="ORF">QTH91_19295</name>
</gene>
<name>A0ABT7NFC7_9BURK</name>
<accession>A0ABT7NFC7</accession>
<dbReference type="Gene3D" id="3.10.520.10">
    <property type="entry name" value="ApbE-like domains"/>
    <property type="match status" value="1"/>
</dbReference>
<sequence length="339" mass="35824">MSARRTPLDGDPLGRWHFQHGPIDIVAQAEGDPRALARAHEATWLRFETILDELVGELRLLRRPVAETKTEQAFRGPIARRMWLACEAASAPLGHAFITPMAAVAGSVAQELIASYDMPGIERAWINNGGDIALHLAPGRSARVGVFADLSRFDLRDAGPLAVDGSFEIHAAMPVRGVATSGWRGRSFSLGIADSVTVLAASASQADAAATLIANAVDVNDAAIRRLPASQCKDDSDLGDLPVTVDVAPLAPEQVRRALEAGMQCAIRLQQAGVIHSAVLACQGQWRIAEAGDGPSMLAQPGSAALPSGGSSEHNAAQRCEAVHEQNIRRSLHLGSVFA</sequence>
<dbReference type="InterPro" id="IPR003374">
    <property type="entry name" value="ApbE-like_sf"/>
</dbReference>
<keyword evidence="3" id="KW-1185">Reference proteome</keyword>
<dbReference type="RefSeq" id="WP_286661761.1">
    <property type="nucleotide sequence ID" value="NZ_JASZYV010000004.1"/>
</dbReference>
<proteinExistence type="predicted"/>
<dbReference type="NCBIfam" id="NF003322">
    <property type="entry name" value="PRK04334.1-2"/>
    <property type="match status" value="1"/>
</dbReference>
<dbReference type="EMBL" id="JASZYV010000004">
    <property type="protein sequence ID" value="MDM0046644.1"/>
    <property type="molecule type" value="Genomic_DNA"/>
</dbReference>
<evidence type="ECO:0000313" key="3">
    <source>
        <dbReference type="Proteomes" id="UP001174908"/>
    </source>
</evidence>
<dbReference type="SUPFAM" id="SSF143631">
    <property type="entry name" value="ApbE-like"/>
    <property type="match status" value="1"/>
</dbReference>
<feature type="compositionally biased region" description="Low complexity" evidence="1">
    <location>
        <begin position="301"/>
        <end position="312"/>
    </location>
</feature>
<reference evidence="2" key="1">
    <citation type="submission" date="2023-06" db="EMBL/GenBank/DDBJ databases">
        <authorList>
            <person name="Jiang Y."/>
            <person name="Liu Q."/>
        </authorList>
    </citation>
    <scope>NUCLEOTIDE SEQUENCE</scope>
    <source>
        <strain evidence="2">CGMCC 1.12089</strain>
    </source>
</reference>